<comment type="caution">
    <text evidence="1">The sequence shown here is derived from an EMBL/GenBank/DDBJ whole genome shotgun (WGS) entry which is preliminary data.</text>
</comment>
<evidence type="ECO:0000313" key="2">
    <source>
        <dbReference type="Proteomes" id="UP001623592"/>
    </source>
</evidence>
<protein>
    <recommendedName>
        <fullName evidence="3">Spore coat protein</fullName>
    </recommendedName>
</protein>
<keyword evidence="2" id="KW-1185">Reference proteome</keyword>
<evidence type="ECO:0008006" key="3">
    <source>
        <dbReference type="Google" id="ProtNLM"/>
    </source>
</evidence>
<accession>A0ABW8TLV6</accession>
<reference evidence="1 2" key="1">
    <citation type="submission" date="2024-11" db="EMBL/GenBank/DDBJ databases">
        <authorList>
            <person name="Heng Y.C."/>
            <person name="Lim A.C.H."/>
            <person name="Lee J.K.Y."/>
            <person name="Kittelmann S."/>
        </authorList>
    </citation>
    <scope>NUCLEOTIDE SEQUENCE [LARGE SCALE GENOMIC DNA]</scope>
    <source>
        <strain evidence="1 2">WILCCON 0114</strain>
    </source>
</reference>
<dbReference type="EMBL" id="JBJIAA010000024">
    <property type="protein sequence ID" value="MFL0253050.1"/>
    <property type="molecule type" value="Genomic_DNA"/>
</dbReference>
<dbReference type="RefSeq" id="WP_406789712.1">
    <property type="nucleotide sequence ID" value="NZ_JBJIAA010000024.1"/>
</dbReference>
<sequence>MVATSNMQIEANNLKVIEDQLGYEALLNKKFSQYSQMCTDSQLKNLCNEACQTHKDNFNSLKSYLDSHQ</sequence>
<gene>
    <name evidence="1" type="ORF">ACJDT4_21825</name>
</gene>
<organism evidence="1 2">
    <name type="scientific">Clostridium neuense</name>
    <dbReference type="NCBI Taxonomy" id="1728934"/>
    <lineage>
        <taxon>Bacteria</taxon>
        <taxon>Bacillati</taxon>
        <taxon>Bacillota</taxon>
        <taxon>Clostridia</taxon>
        <taxon>Eubacteriales</taxon>
        <taxon>Clostridiaceae</taxon>
        <taxon>Clostridium</taxon>
    </lineage>
</organism>
<name>A0ABW8TLV6_9CLOT</name>
<dbReference type="Proteomes" id="UP001623592">
    <property type="component" value="Unassembled WGS sequence"/>
</dbReference>
<evidence type="ECO:0000313" key="1">
    <source>
        <dbReference type="EMBL" id="MFL0253050.1"/>
    </source>
</evidence>
<proteinExistence type="predicted"/>